<sequence>MLITIRRFNRKLIRLPKYLIPITTYSNPHLFSKSPNSKPLPHVSIRPSSVPACYPFDEMPYRADFVIHALNLFKHSIVYPNTVAALHCLSLKTNSISELSVRTAVLTAYARACDVDSSLCLFDENFARDLISWNAIINACVLNRDFRTSMVLFREMLEEFGAFDSTTLVTVLSAVSRDRNLKLGKILHGTIVKRCFDMDCFLCNALVDIYAKSGDLDSSELVFERIQSKDAASWNSMIRGSLLNKLPERSVFYFREMNRSITRADEVSLSCIISACASSKELFAFGKSIHGSIIKLGYDGISSSVSNSLISFYSRFGYAEAAEQVFIAVSYKNVVSWNAMINGLVGNGRVDEAIYIFKEMQSTGANQPDVATLVTIIPACGEFKLLLQGRSIHGYTIRRELYRSDSSIGNSLLNMYFECCDPASADILFDAMPNRDLISWNTMISGYARNDSLRDKARVIFRELLRTRLDCSLITLLAILPSCSCTQDLTFGKAIHCLTIKYGFESRVLAINALVHMYINCDDLRASFLLLKSNISMSDIVSWNTIIVGCVQSERYKDAIEAFVFMHSSLLLNPDPITLVSTIAACGHLNLLYLVKSMHGFALKHLMVSDVKVRNALITSYSRCEDISSADSVFCMGGDKNLCSWNCMISGLVQNEEGDKALELYRQLEDFEPNEISIVGIICACSQLGDLRHGMEINGHVFRFELQKNVYISAALVDMYSKCGRLDIAVRVFENSAERSTASWNSMISAYGLHGNGRKAIELFWEMVHLGIEATKSTFIALLSACSHSGLIDEGWKYYNLMSEKFGIKPTCEHNVCVVDMLGRAGRIEEAHEFVNKLCIKPEDGVWGALLSACEDYSNLEMGRSISKHLFSLEPKNTGYYVTLSNLYAHHGMWMDSVEIRSNIKDRGLVKPPACSVIDVYSNV</sequence>
<dbReference type="Pfam" id="PF20431">
    <property type="entry name" value="E_motif"/>
    <property type="match status" value="1"/>
</dbReference>
<evidence type="ECO:0000256" key="2">
    <source>
        <dbReference type="ARBA" id="ARBA00022946"/>
    </source>
</evidence>
<feature type="repeat" description="PPR" evidence="3">
    <location>
        <begin position="199"/>
        <end position="233"/>
    </location>
</feature>
<dbReference type="GO" id="GO:0003723">
    <property type="term" value="F:RNA binding"/>
    <property type="evidence" value="ECO:0007669"/>
    <property type="project" value="InterPro"/>
</dbReference>
<evidence type="ECO:0000256" key="1">
    <source>
        <dbReference type="ARBA" id="ARBA00022737"/>
    </source>
</evidence>
<evidence type="ECO:0000313" key="4">
    <source>
        <dbReference type="Proteomes" id="UP000515123"/>
    </source>
</evidence>
<dbReference type="Proteomes" id="UP000515123">
    <property type="component" value="Linkage group 4"/>
</dbReference>
<dbReference type="PANTHER" id="PTHR47926:SF481">
    <property type="entry name" value="TETRATRICOPEPTIDE-LIKE HELICAL DOMAIN SUPERFAMILY"/>
    <property type="match status" value="1"/>
</dbReference>
<dbReference type="FunFam" id="1.25.40.10:FF:000073">
    <property type="entry name" value="Pentatricopeptide repeat-containing protein chloroplastic"/>
    <property type="match status" value="1"/>
</dbReference>
<gene>
    <name evidence="5" type="primary">LOC109708608</name>
</gene>
<dbReference type="GO" id="GO:0009451">
    <property type="term" value="P:RNA modification"/>
    <property type="evidence" value="ECO:0007669"/>
    <property type="project" value="InterPro"/>
</dbReference>
<dbReference type="FunFam" id="1.25.40.10:FF:000353">
    <property type="entry name" value="Pentatricopeptide repeat-containing protein At4g39530"/>
    <property type="match status" value="1"/>
</dbReference>
<feature type="repeat" description="PPR" evidence="3">
    <location>
        <begin position="436"/>
        <end position="471"/>
    </location>
</feature>
<dbReference type="InterPro" id="IPR046960">
    <property type="entry name" value="PPR_At4g14850-like_plant"/>
</dbReference>
<protein>
    <submittedName>
        <fullName evidence="5">Pentatricopeptide repeat-containing protein At4g19220, mitochondrial isoform X1</fullName>
    </submittedName>
</protein>
<dbReference type="AlphaFoldDB" id="A0A6P5EXS9"/>
<dbReference type="InterPro" id="IPR046848">
    <property type="entry name" value="E_motif"/>
</dbReference>
<keyword evidence="4" id="KW-1185">Reference proteome</keyword>
<evidence type="ECO:0000256" key="3">
    <source>
        <dbReference type="PROSITE-ProRule" id="PRU00708"/>
    </source>
</evidence>
<dbReference type="FunFam" id="1.25.40.10:FF:000285">
    <property type="entry name" value="Pentatricopeptide repeat-containing protein, chloroplastic"/>
    <property type="match status" value="1"/>
</dbReference>
<evidence type="ECO:0000313" key="5">
    <source>
        <dbReference type="RefSeq" id="XP_020086003.1"/>
    </source>
</evidence>
<dbReference type="FunFam" id="1.25.40.10:FF:000975">
    <property type="entry name" value="Pentatricopeptide repeat-containing protein"/>
    <property type="match status" value="1"/>
</dbReference>
<accession>A0A6P5EXS9</accession>
<dbReference type="NCBIfam" id="TIGR00756">
    <property type="entry name" value="PPR"/>
    <property type="match status" value="6"/>
</dbReference>
<dbReference type="FunFam" id="1.25.40.10:FF:000640">
    <property type="entry name" value="Tetratricopeptide repeat (TPR)-like superfamily protein"/>
    <property type="match status" value="1"/>
</dbReference>
<organism evidence="4 5">
    <name type="scientific">Ananas comosus</name>
    <name type="common">Pineapple</name>
    <name type="synonym">Ananas ananas</name>
    <dbReference type="NCBI Taxonomy" id="4615"/>
    <lineage>
        <taxon>Eukaryota</taxon>
        <taxon>Viridiplantae</taxon>
        <taxon>Streptophyta</taxon>
        <taxon>Embryophyta</taxon>
        <taxon>Tracheophyta</taxon>
        <taxon>Spermatophyta</taxon>
        <taxon>Magnoliopsida</taxon>
        <taxon>Liliopsida</taxon>
        <taxon>Poales</taxon>
        <taxon>Bromeliaceae</taxon>
        <taxon>Bromelioideae</taxon>
        <taxon>Ananas</taxon>
    </lineage>
</organism>
<keyword evidence="2" id="KW-0809">Transit peptide</keyword>
<dbReference type="OrthoDB" id="732433at2759"/>
<dbReference type="GeneID" id="109708608"/>
<reference evidence="4" key="1">
    <citation type="journal article" date="2015" name="Nat. Genet.">
        <title>The pineapple genome and the evolution of CAM photosynthesis.</title>
        <authorList>
            <person name="Ming R."/>
            <person name="VanBuren R."/>
            <person name="Wai C.M."/>
            <person name="Tang H."/>
            <person name="Schatz M.C."/>
            <person name="Bowers J.E."/>
            <person name="Lyons E."/>
            <person name="Wang M.L."/>
            <person name="Chen J."/>
            <person name="Biggers E."/>
            <person name="Zhang J."/>
            <person name="Huang L."/>
            <person name="Zhang L."/>
            <person name="Miao W."/>
            <person name="Zhang J."/>
            <person name="Ye Z."/>
            <person name="Miao C."/>
            <person name="Lin Z."/>
            <person name="Wang H."/>
            <person name="Zhou H."/>
            <person name="Yim W.C."/>
            <person name="Priest H.D."/>
            <person name="Zheng C."/>
            <person name="Woodhouse M."/>
            <person name="Edger P.P."/>
            <person name="Guyot R."/>
            <person name="Guo H.B."/>
            <person name="Guo H."/>
            <person name="Zheng G."/>
            <person name="Singh R."/>
            <person name="Sharma A."/>
            <person name="Min X."/>
            <person name="Zheng Y."/>
            <person name="Lee H."/>
            <person name="Gurtowski J."/>
            <person name="Sedlazeck F.J."/>
            <person name="Harkess A."/>
            <person name="McKain M.R."/>
            <person name="Liao Z."/>
            <person name="Fang J."/>
            <person name="Liu J."/>
            <person name="Zhang X."/>
            <person name="Zhang Q."/>
            <person name="Hu W."/>
            <person name="Qin Y."/>
            <person name="Wang K."/>
            <person name="Chen L.Y."/>
            <person name="Shirley N."/>
            <person name="Lin Y.R."/>
            <person name="Liu L.Y."/>
            <person name="Hernandez A.G."/>
            <person name="Wright C.L."/>
            <person name="Bulone V."/>
            <person name="Tuskan G.A."/>
            <person name="Heath K."/>
            <person name="Zee F."/>
            <person name="Moore P.H."/>
            <person name="Sunkar R."/>
            <person name="Leebens-Mack J.H."/>
            <person name="Mockler T."/>
            <person name="Bennetzen J.L."/>
            <person name="Freeling M."/>
            <person name="Sankoff D."/>
            <person name="Paterson A.H."/>
            <person name="Zhu X."/>
            <person name="Yang X."/>
            <person name="Smith J.A."/>
            <person name="Cushman J.C."/>
            <person name="Paull R.E."/>
            <person name="Yu Q."/>
        </authorList>
    </citation>
    <scope>NUCLEOTIDE SEQUENCE [LARGE SCALE GENOMIC DNA]</scope>
    <source>
        <strain evidence="4">cv. F153</strain>
    </source>
</reference>
<dbReference type="Gene3D" id="1.25.40.10">
    <property type="entry name" value="Tetratricopeptide repeat domain"/>
    <property type="match status" value="7"/>
</dbReference>
<feature type="repeat" description="PPR" evidence="3">
    <location>
        <begin position="641"/>
        <end position="671"/>
    </location>
</feature>
<dbReference type="PANTHER" id="PTHR47926">
    <property type="entry name" value="PENTATRICOPEPTIDE REPEAT-CONTAINING PROTEIN"/>
    <property type="match status" value="1"/>
</dbReference>
<dbReference type="InterPro" id="IPR011990">
    <property type="entry name" value="TPR-like_helical_dom_sf"/>
</dbReference>
<feature type="repeat" description="PPR" evidence="3">
    <location>
        <begin position="129"/>
        <end position="159"/>
    </location>
</feature>
<dbReference type="InterPro" id="IPR002885">
    <property type="entry name" value="PPR_rpt"/>
</dbReference>
<feature type="repeat" description="PPR" evidence="3">
    <location>
        <begin position="333"/>
        <end position="367"/>
    </location>
</feature>
<keyword evidence="1" id="KW-0677">Repeat</keyword>
<proteinExistence type="predicted"/>
<reference evidence="5" key="2">
    <citation type="submission" date="2025-08" db="UniProtKB">
        <authorList>
            <consortium name="RefSeq"/>
        </authorList>
    </citation>
    <scope>IDENTIFICATION</scope>
    <source>
        <tissue evidence="5">Leaf</tissue>
    </source>
</reference>
<dbReference type="Pfam" id="PF01535">
    <property type="entry name" value="PPR"/>
    <property type="match status" value="7"/>
</dbReference>
<name>A0A6P5EXS9_ANACO</name>
<dbReference type="PROSITE" id="PS51375">
    <property type="entry name" value="PPR"/>
    <property type="match status" value="6"/>
</dbReference>
<feature type="repeat" description="PPR" evidence="3">
    <location>
        <begin position="740"/>
        <end position="774"/>
    </location>
</feature>
<dbReference type="RefSeq" id="XP_020086003.1">
    <property type="nucleotide sequence ID" value="XM_020230414.1"/>
</dbReference>
<dbReference type="Pfam" id="PF13041">
    <property type="entry name" value="PPR_2"/>
    <property type="match status" value="2"/>
</dbReference>